<keyword evidence="2 5" id="KW-0689">Ribosomal protein</keyword>
<reference evidence="5" key="2">
    <citation type="journal article" date="2014" name="ISME J.">
        <title>Microbial stratification in low pH oxic and suboxic macroscopic growths along an acid mine drainage.</title>
        <authorList>
            <person name="Mendez-Garcia C."/>
            <person name="Mesa V."/>
            <person name="Sprenger R.R."/>
            <person name="Richter M."/>
            <person name="Diez M.S."/>
            <person name="Solano J."/>
            <person name="Bargiela R."/>
            <person name="Golyshina O.V."/>
            <person name="Manteca A."/>
            <person name="Ramos J.L."/>
            <person name="Gallego J.R."/>
            <person name="Llorente I."/>
            <person name="Martins Dos Santos V.A."/>
            <person name="Jensen O.N."/>
            <person name="Pelaez A.I."/>
            <person name="Sanchez J."/>
            <person name="Ferrer M."/>
        </authorList>
    </citation>
    <scope>NUCLEOTIDE SEQUENCE</scope>
</reference>
<organism evidence="5">
    <name type="scientific">mine drainage metagenome</name>
    <dbReference type="NCBI Taxonomy" id="410659"/>
    <lineage>
        <taxon>unclassified sequences</taxon>
        <taxon>metagenomes</taxon>
        <taxon>ecological metagenomes</taxon>
    </lineage>
</organism>
<evidence type="ECO:0000259" key="4">
    <source>
        <dbReference type="Pfam" id="PF00281"/>
    </source>
</evidence>
<sequence>MATENPMREVMIEKVVVNIGVGQAGERLNKAMKVIEMLTNHKPVLTTGRKTVR</sequence>
<dbReference type="SUPFAM" id="SSF55282">
    <property type="entry name" value="RL5-like"/>
    <property type="match status" value="1"/>
</dbReference>
<evidence type="ECO:0000256" key="1">
    <source>
        <dbReference type="ARBA" id="ARBA00008553"/>
    </source>
</evidence>
<dbReference type="EMBL" id="AUZX01013779">
    <property type="protein sequence ID" value="EQD34488.1"/>
    <property type="molecule type" value="Genomic_DNA"/>
</dbReference>
<feature type="domain" description="Large ribosomal subunit protein uL5 N-terminal" evidence="4">
    <location>
        <begin position="5"/>
        <end position="53"/>
    </location>
</feature>
<dbReference type="GO" id="GO:0005840">
    <property type="term" value="C:ribosome"/>
    <property type="evidence" value="ECO:0007669"/>
    <property type="project" value="UniProtKB-KW"/>
</dbReference>
<dbReference type="Gene3D" id="3.30.1440.10">
    <property type="match status" value="1"/>
</dbReference>
<dbReference type="InterPro" id="IPR002132">
    <property type="entry name" value="Ribosomal_uL5"/>
</dbReference>
<dbReference type="GO" id="GO:0003735">
    <property type="term" value="F:structural constituent of ribosome"/>
    <property type="evidence" value="ECO:0007669"/>
    <property type="project" value="InterPro"/>
</dbReference>
<dbReference type="InterPro" id="IPR031310">
    <property type="entry name" value="Ribosomal_uL5_N"/>
</dbReference>
<evidence type="ECO:0000313" key="5">
    <source>
        <dbReference type="EMBL" id="EQD34488.1"/>
    </source>
</evidence>
<reference evidence="5" key="1">
    <citation type="submission" date="2013-08" db="EMBL/GenBank/DDBJ databases">
        <authorList>
            <person name="Mendez C."/>
            <person name="Richter M."/>
            <person name="Ferrer M."/>
            <person name="Sanchez J."/>
        </authorList>
    </citation>
    <scope>NUCLEOTIDE SEQUENCE</scope>
</reference>
<dbReference type="AlphaFoldDB" id="T0YN64"/>
<dbReference type="GO" id="GO:0006412">
    <property type="term" value="P:translation"/>
    <property type="evidence" value="ECO:0007669"/>
    <property type="project" value="InterPro"/>
</dbReference>
<evidence type="ECO:0000256" key="2">
    <source>
        <dbReference type="ARBA" id="ARBA00022980"/>
    </source>
</evidence>
<protein>
    <submittedName>
        <fullName evidence="5">50S ribosomal protein L5P</fullName>
    </submittedName>
</protein>
<accession>T0YN64</accession>
<dbReference type="Pfam" id="PF00281">
    <property type="entry name" value="Ribosomal_L5"/>
    <property type="match status" value="1"/>
</dbReference>
<proteinExistence type="inferred from homology"/>
<gene>
    <name evidence="5" type="ORF">B1A_18669</name>
</gene>
<comment type="similarity">
    <text evidence="1">Belongs to the universal ribosomal protein uL5 family.</text>
</comment>
<name>T0YN64_9ZZZZ</name>
<keyword evidence="3" id="KW-0687">Ribonucleoprotein</keyword>
<evidence type="ECO:0000256" key="3">
    <source>
        <dbReference type="ARBA" id="ARBA00023274"/>
    </source>
</evidence>
<dbReference type="InterPro" id="IPR022803">
    <property type="entry name" value="Ribosomal_uL5_dom_sf"/>
</dbReference>
<dbReference type="GO" id="GO:1990904">
    <property type="term" value="C:ribonucleoprotein complex"/>
    <property type="evidence" value="ECO:0007669"/>
    <property type="project" value="UniProtKB-KW"/>
</dbReference>
<dbReference type="PANTHER" id="PTHR11994">
    <property type="entry name" value="60S RIBOSOMAL PROTEIN L11-RELATED"/>
    <property type="match status" value="1"/>
</dbReference>
<feature type="non-terminal residue" evidence="5">
    <location>
        <position position="53"/>
    </location>
</feature>
<comment type="caution">
    <text evidence="5">The sequence shown here is derived from an EMBL/GenBank/DDBJ whole genome shotgun (WGS) entry which is preliminary data.</text>
</comment>